<dbReference type="InterPro" id="IPR000843">
    <property type="entry name" value="HTH_LacI"/>
</dbReference>
<evidence type="ECO:0000313" key="2">
    <source>
        <dbReference type="EMBL" id="MBB5967492.1"/>
    </source>
</evidence>
<dbReference type="AlphaFoldDB" id="A0A841DC15"/>
<keyword evidence="3" id="KW-0238">DNA-binding</keyword>
<name>A0A841DC15_PLAVE</name>
<dbReference type="GO" id="GO:0006355">
    <property type="term" value="P:regulation of DNA-templated transcription"/>
    <property type="evidence" value="ECO:0007669"/>
    <property type="project" value="InterPro"/>
</dbReference>
<evidence type="ECO:0000259" key="1">
    <source>
        <dbReference type="PROSITE" id="PS50932"/>
    </source>
</evidence>
<dbReference type="Gene3D" id="1.10.260.40">
    <property type="entry name" value="lambda repressor-like DNA-binding domains"/>
    <property type="match status" value="1"/>
</dbReference>
<evidence type="ECO:0000313" key="3">
    <source>
        <dbReference type="EMBL" id="MBB5968182.1"/>
    </source>
</evidence>
<dbReference type="InterPro" id="IPR010982">
    <property type="entry name" value="Lambda_DNA-bd_dom_sf"/>
</dbReference>
<protein>
    <submittedName>
        <fullName evidence="3">DNA-binding LacI/PurR family transcriptional regulator</fullName>
    </submittedName>
</protein>
<keyword evidence="4" id="KW-1185">Reference proteome</keyword>
<proteinExistence type="predicted"/>
<feature type="domain" description="HTH lacI-type" evidence="1">
    <location>
        <begin position="3"/>
        <end position="32"/>
    </location>
</feature>
<gene>
    <name evidence="2" type="ORF">FHS22_006799</name>
    <name evidence="3" type="ORF">FHS22_007503</name>
</gene>
<reference evidence="3 4" key="1">
    <citation type="submission" date="2020-08" db="EMBL/GenBank/DDBJ databases">
        <title>Genomic Encyclopedia of Type Strains, Phase III (KMG-III): the genomes of soil and plant-associated and newly described type strains.</title>
        <authorList>
            <person name="Whitman W."/>
        </authorList>
    </citation>
    <scope>NUCLEOTIDE SEQUENCE [LARGE SCALE GENOMIC DNA]</scope>
    <source>
        <strain evidence="3 4">CECT 3303</strain>
    </source>
</reference>
<organism evidence="3 4">
    <name type="scientific">Planomonospora venezuelensis</name>
    <dbReference type="NCBI Taxonomy" id="1999"/>
    <lineage>
        <taxon>Bacteria</taxon>
        <taxon>Bacillati</taxon>
        <taxon>Actinomycetota</taxon>
        <taxon>Actinomycetes</taxon>
        <taxon>Streptosporangiales</taxon>
        <taxon>Streptosporangiaceae</taxon>
        <taxon>Planomonospora</taxon>
    </lineage>
</organism>
<comment type="caution">
    <text evidence="3">The sequence shown here is derived from an EMBL/GenBank/DDBJ whole genome shotgun (WGS) entry which is preliminary data.</text>
</comment>
<dbReference type="GO" id="GO:0003677">
    <property type="term" value="F:DNA binding"/>
    <property type="evidence" value="ECO:0007669"/>
    <property type="project" value="UniProtKB-KW"/>
</dbReference>
<feature type="non-terminal residue" evidence="3">
    <location>
        <position position="32"/>
    </location>
</feature>
<dbReference type="Proteomes" id="UP000562352">
    <property type="component" value="Unassembled WGS sequence"/>
</dbReference>
<dbReference type="EMBL" id="JACHJJ010000059">
    <property type="protein sequence ID" value="MBB5968182.1"/>
    <property type="molecule type" value="Genomic_DNA"/>
</dbReference>
<dbReference type="Pfam" id="PF00356">
    <property type="entry name" value="LacI"/>
    <property type="match status" value="1"/>
</dbReference>
<dbReference type="SUPFAM" id="SSF47413">
    <property type="entry name" value="lambda repressor-like DNA-binding domains"/>
    <property type="match status" value="1"/>
</dbReference>
<dbReference type="EMBL" id="JACHJJ010000034">
    <property type="protein sequence ID" value="MBB5967492.1"/>
    <property type="molecule type" value="Genomic_DNA"/>
</dbReference>
<dbReference type="PROSITE" id="PS50932">
    <property type="entry name" value="HTH_LACI_2"/>
    <property type="match status" value="1"/>
</dbReference>
<dbReference type="RefSeq" id="WP_184948218.1">
    <property type="nucleotide sequence ID" value="NZ_JACHJJ010000034.1"/>
</dbReference>
<sequence>MAVTIRDVARASGVHVSTVSRTFSAPHLVNAE</sequence>
<accession>A0A841DC15</accession>
<evidence type="ECO:0000313" key="4">
    <source>
        <dbReference type="Proteomes" id="UP000562352"/>
    </source>
</evidence>